<keyword evidence="2" id="KW-1185">Reference proteome</keyword>
<comment type="caution">
    <text evidence="1">The sequence shown here is derived from an EMBL/GenBank/DDBJ whole genome shotgun (WGS) entry which is preliminary data.</text>
</comment>
<sequence length="71" mass="7944">IHGNTIYFTSKNTIFKAVFAPAYGLTLYDVRDKMEGEVFHKGAVSRSKRRSGKRRSCPSLVCSQTLGGIKY</sequence>
<gene>
    <name evidence="1" type="ORF">PMAYCL1PPCAC_27262</name>
</gene>
<evidence type="ECO:0000313" key="1">
    <source>
        <dbReference type="EMBL" id="GMR57067.1"/>
    </source>
</evidence>
<evidence type="ECO:0000313" key="2">
    <source>
        <dbReference type="Proteomes" id="UP001328107"/>
    </source>
</evidence>
<organism evidence="1 2">
    <name type="scientific">Pristionchus mayeri</name>
    <dbReference type="NCBI Taxonomy" id="1317129"/>
    <lineage>
        <taxon>Eukaryota</taxon>
        <taxon>Metazoa</taxon>
        <taxon>Ecdysozoa</taxon>
        <taxon>Nematoda</taxon>
        <taxon>Chromadorea</taxon>
        <taxon>Rhabditida</taxon>
        <taxon>Rhabditina</taxon>
        <taxon>Diplogasteromorpha</taxon>
        <taxon>Diplogasteroidea</taxon>
        <taxon>Neodiplogasteridae</taxon>
        <taxon>Pristionchus</taxon>
    </lineage>
</organism>
<dbReference type="Proteomes" id="UP001328107">
    <property type="component" value="Unassembled WGS sequence"/>
</dbReference>
<dbReference type="EMBL" id="BTRK01000006">
    <property type="protein sequence ID" value="GMR57067.1"/>
    <property type="molecule type" value="Genomic_DNA"/>
</dbReference>
<reference evidence="2" key="1">
    <citation type="submission" date="2022-10" db="EMBL/GenBank/DDBJ databases">
        <title>Genome assembly of Pristionchus species.</title>
        <authorList>
            <person name="Yoshida K."/>
            <person name="Sommer R.J."/>
        </authorList>
    </citation>
    <scope>NUCLEOTIDE SEQUENCE [LARGE SCALE GENOMIC DNA]</scope>
    <source>
        <strain evidence="2">RS5460</strain>
    </source>
</reference>
<feature type="non-terminal residue" evidence="1">
    <location>
        <position position="71"/>
    </location>
</feature>
<protein>
    <submittedName>
        <fullName evidence="1">Uncharacterized protein</fullName>
    </submittedName>
</protein>
<proteinExistence type="predicted"/>
<feature type="non-terminal residue" evidence="1">
    <location>
        <position position="1"/>
    </location>
</feature>
<name>A0AAN5D7D1_9BILA</name>
<accession>A0AAN5D7D1</accession>
<dbReference type="AlphaFoldDB" id="A0AAN5D7D1"/>